<dbReference type="InterPro" id="IPR017452">
    <property type="entry name" value="GPCR_Rhodpsn_7TM"/>
</dbReference>
<sequence>MFIARVDSTDKASFFLDKGYHGCYKRHRTFVFFPSKRHWQVRAEADPDLELRGEPRNSEILLLKDRITGVWYIAGLQMNSTWNNSSLEATSEASSLSSSVGNISPIQQAVYSVVSTFAFFGNTLVILVFVWEKKLLKKSYNILILSLAIADASIGICLVTNPAYIYGNLFPYPESPVLGEIFCRFIWSRFLLFHLVMFSTYICLGLSADRWFAVVKPFSYCMTMTKRMVLSYILVSWVCSLATVSTAVIETVYLPSSRRMCEYRILAPGSTFRVLLAVFQITMMTFFPCLAMIALYIHMVGMVMTSAVTSQASKAKLRGKMTRMIGFICFVSTICLTPNQITALLVFAGKMRPDSEEHHAVAFLTFATSCVNPVIYGLSNKNYRRSYKKILFLMCPRMLTRREEQENVIDMVNRRHKVEPTPNSVDENRNTTKEAKIMISNEH</sequence>
<gene>
    <name evidence="8" type="ORF">pdam_00022556</name>
</gene>
<name>A0A3M6V1U5_POCDA</name>
<protein>
    <recommendedName>
        <fullName evidence="7">G-protein coupled receptors family 1 profile domain-containing protein</fullName>
    </recommendedName>
</protein>
<keyword evidence="4 6" id="KW-0472">Membrane</keyword>
<evidence type="ECO:0000256" key="5">
    <source>
        <dbReference type="SAM" id="MobiDB-lite"/>
    </source>
</evidence>
<dbReference type="SUPFAM" id="SSF81321">
    <property type="entry name" value="Family A G protein-coupled receptor-like"/>
    <property type="match status" value="1"/>
</dbReference>
<comment type="subcellular location">
    <subcellularLocation>
        <location evidence="1">Membrane</location>
    </subcellularLocation>
</comment>
<feature type="domain" description="G-protein coupled receptors family 1 profile" evidence="7">
    <location>
        <begin position="121"/>
        <end position="376"/>
    </location>
</feature>
<proteinExistence type="predicted"/>
<feature type="compositionally biased region" description="Basic and acidic residues" evidence="5">
    <location>
        <begin position="426"/>
        <end position="443"/>
    </location>
</feature>
<feature type="transmembrane region" description="Helical" evidence="6">
    <location>
        <begin position="324"/>
        <end position="348"/>
    </location>
</feature>
<organism evidence="8 9">
    <name type="scientific">Pocillopora damicornis</name>
    <name type="common">Cauliflower coral</name>
    <name type="synonym">Millepora damicornis</name>
    <dbReference type="NCBI Taxonomy" id="46731"/>
    <lineage>
        <taxon>Eukaryota</taxon>
        <taxon>Metazoa</taxon>
        <taxon>Cnidaria</taxon>
        <taxon>Anthozoa</taxon>
        <taxon>Hexacorallia</taxon>
        <taxon>Scleractinia</taxon>
        <taxon>Astrocoeniina</taxon>
        <taxon>Pocilloporidae</taxon>
        <taxon>Pocillopora</taxon>
    </lineage>
</organism>
<dbReference type="AlphaFoldDB" id="A0A3M6V1U5"/>
<feature type="transmembrane region" description="Helical" evidence="6">
    <location>
        <begin position="142"/>
        <end position="166"/>
    </location>
</feature>
<dbReference type="PANTHER" id="PTHR45698">
    <property type="entry name" value="TRACE AMINE-ASSOCIATED RECEPTOR 19N-RELATED"/>
    <property type="match status" value="1"/>
</dbReference>
<dbReference type="Gene3D" id="1.20.1070.10">
    <property type="entry name" value="Rhodopsin 7-helix transmembrane proteins"/>
    <property type="match status" value="1"/>
</dbReference>
<dbReference type="EMBL" id="RCHS01000255">
    <property type="protein sequence ID" value="RMX59872.1"/>
    <property type="molecule type" value="Genomic_DNA"/>
</dbReference>
<accession>A0A3M6V1U5</accession>
<dbReference type="Proteomes" id="UP000275408">
    <property type="component" value="Unassembled WGS sequence"/>
</dbReference>
<evidence type="ECO:0000256" key="1">
    <source>
        <dbReference type="ARBA" id="ARBA00004370"/>
    </source>
</evidence>
<dbReference type="PRINTS" id="PR00237">
    <property type="entry name" value="GPCRRHODOPSN"/>
</dbReference>
<dbReference type="CDD" id="cd00637">
    <property type="entry name" value="7tm_classA_rhodopsin-like"/>
    <property type="match status" value="1"/>
</dbReference>
<keyword evidence="3 6" id="KW-1133">Transmembrane helix</keyword>
<dbReference type="GO" id="GO:0016020">
    <property type="term" value="C:membrane"/>
    <property type="evidence" value="ECO:0007669"/>
    <property type="project" value="UniProtKB-SubCell"/>
</dbReference>
<evidence type="ECO:0000256" key="6">
    <source>
        <dbReference type="SAM" id="Phobius"/>
    </source>
</evidence>
<dbReference type="PANTHER" id="PTHR45698:SF1">
    <property type="entry name" value="TRACE AMINE-ASSOCIATED RECEPTOR 13C-LIKE"/>
    <property type="match status" value="1"/>
</dbReference>
<dbReference type="STRING" id="46731.A0A3M6V1U5"/>
<reference evidence="8 9" key="1">
    <citation type="journal article" date="2018" name="Sci. Rep.">
        <title>Comparative analysis of the Pocillopora damicornis genome highlights role of immune system in coral evolution.</title>
        <authorList>
            <person name="Cunning R."/>
            <person name="Bay R.A."/>
            <person name="Gillette P."/>
            <person name="Baker A.C."/>
            <person name="Traylor-Knowles N."/>
        </authorList>
    </citation>
    <scope>NUCLEOTIDE SEQUENCE [LARGE SCALE GENOMIC DNA]</scope>
    <source>
        <strain evidence="8">RSMAS</strain>
        <tissue evidence="8">Whole animal</tissue>
    </source>
</reference>
<evidence type="ECO:0000256" key="2">
    <source>
        <dbReference type="ARBA" id="ARBA00022692"/>
    </source>
</evidence>
<dbReference type="InterPro" id="IPR000276">
    <property type="entry name" value="GPCR_Rhodpsn"/>
</dbReference>
<dbReference type="Pfam" id="PF00001">
    <property type="entry name" value="7tm_1"/>
    <property type="match status" value="1"/>
</dbReference>
<evidence type="ECO:0000256" key="3">
    <source>
        <dbReference type="ARBA" id="ARBA00022989"/>
    </source>
</evidence>
<feature type="transmembrane region" description="Helical" evidence="6">
    <location>
        <begin position="186"/>
        <end position="208"/>
    </location>
</feature>
<feature type="transmembrane region" description="Helical" evidence="6">
    <location>
        <begin position="109"/>
        <end position="130"/>
    </location>
</feature>
<comment type="caution">
    <text evidence="8">The sequence shown here is derived from an EMBL/GenBank/DDBJ whole genome shotgun (WGS) entry which is preliminary data.</text>
</comment>
<evidence type="ECO:0000313" key="9">
    <source>
        <dbReference type="Proteomes" id="UP000275408"/>
    </source>
</evidence>
<keyword evidence="9" id="KW-1185">Reference proteome</keyword>
<evidence type="ECO:0000259" key="7">
    <source>
        <dbReference type="PROSITE" id="PS50262"/>
    </source>
</evidence>
<dbReference type="PROSITE" id="PS50262">
    <property type="entry name" value="G_PROTEIN_RECEP_F1_2"/>
    <property type="match status" value="1"/>
</dbReference>
<dbReference type="OrthoDB" id="5965524at2759"/>
<feature type="region of interest" description="Disordered" evidence="5">
    <location>
        <begin position="418"/>
        <end position="443"/>
    </location>
</feature>
<feature type="transmembrane region" description="Helical" evidence="6">
    <location>
        <begin position="274"/>
        <end position="297"/>
    </location>
</feature>
<evidence type="ECO:0000256" key="4">
    <source>
        <dbReference type="ARBA" id="ARBA00023136"/>
    </source>
</evidence>
<feature type="transmembrane region" description="Helical" evidence="6">
    <location>
        <begin position="360"/>
        <end position="379"/>
    </location>
</feature>
<evidence type="ECO:0000313" key="8">
    <source>
        <dbReference type="EMBL" id="RMX59872.1"/>
    </source>
</evidence>
<feature type="transmembrane region" description="Helical" evidence="6">
    <location>
        <begin position="229"/>
        <end position="254"/>
    </location>
</feature>
<keyword evidence="2 6" id="KW-0812">Transmembrane</keyword>
<dbReference type="GO" id="GO:0004930">
    <property type="term" value="F:G protein-coupled receptor activity"/>
    <property type="evidence" value="ECO:0007669"/>
    <property type="project" value="InterPro"/>
</dbReference>